<organism evidence="3 4">
    <name type="scientific">Amycolatopsis saalfeldensis</name>
    <dbReference type="NCBI Taxonomy" id="394193"/>
    <lineage>
        <taxon>Bacteria</taxon>
        <taxon>Bacillati</taxon>
        <taxon>Actinomycetota</taxon>
        <taxon>Actinomycetes</taxon>
        <taxon>Pseudonocardiales</taxon>
        <taxon>Pseudonocardiaceae</taxon>
        <taxon>Amycolatopsis</taxon>
    </lineage>
</organism>
<dbReference type="OrthoDB" id="4282971at2"/>
<proteinExistence type="predicted"/>
<keyword evidence="1" id="KW-1133">Transmembrane helix</keyword>
<feature type="domain" description="DUF6286" evidence="2">
    <location>
        <begin position="68"/>
        <end position="168"/>
    </location>
</feature>
<keyword evidence="1" id="KW-0472">Membrane</keyword>
<reference evidence="4" key="1">
    <citation type="submission" date="2016-10" db="EMBL/GenBank/DDBJ databases">
        <authorList>
            <person name="Varghese N."/>
            <person name="Submissions S."/>
        </authorList>
    </citation>
    <scope>NUCLEOTIDE SEQUENCE [LARGE SCALE GENOMIC DNA]</scope>
    <source>
        <strain evidence="4">DSM 44993</strain>
    </source>
</reference>
<dbReference type="Proteomes" id="UP000198582">
    <property type="component" value="Unassembled WGS sequence"/>
</dbReference>
<evidence type="ECO:0000313" key="4">
    <source>
        <dbReference type="Proteomes" id="UP000198582"/>
    </source>
</evidence>
<dbReference type="Pfam" id="PF19803">
    <property type="entry name" value="DUF6286"/>
    <property type="match status" value="1"/>
</dbReference>
<accession>A0A1H8YQ86</accession>
<feature type="transmembrane region" description="Helical" evidence="1">
    <location>
        <begin position="57"/>
        <end position="79"/>
    </location>
</feature>
<dbReference type="STRING" id="394193.SAMN04489732_1444"/>
<dbReference type="InterPro" id="IPR046253">
    <property type="entry name" value="DUF6286"/>
</dbReference>
<dbReference type="AlphaFoldDB" id="A0A1H8YQ86"/>
<protein>
    <recommendedName>
        <fullName evidence="2">DUF6286 domain-containing protein</fullName>
    </recommendedName>
</protein>
<evidence type="ECO:0000259" key="2">
    <source>
        <dbReference type="Pfam" id="PF19803"/>
    </source>
</evidence>
<evidence type="ECO:0000256" key="1">
    <source>
        <dbReference type="SAM" id="Phobius"/>
    </source>
</evidence>
<dbReference type="EMBL" id="FOEF01000044">
    <property type="protein sequence ID" value="SEP54346.1"/>
    <property type="molecule type" value="Genomic_DNA"/>
</dbReference>
<sequence>MKRRPRRSAPATLSALVILAVCVLAAAVSVQLLLGERPWISYAAVTGWLHGQHWTDLVPAVAGGVAALLGLVLLLAAVLPGRARVLPLRGDLDSGASRRSYRSTLRVAASTVDGISGAKLKLGGRRVKAVVTTARTSTDGLADAVRTAVEQRIGQIDPATPPAVKVRLKTSGSTS</sequence>
<name>A0A1H8YQ86_9PSEU</name>
<gene>
    <name evidence="3" type="ORF">SAMN04489732_1444</name>
</gene>
<evidence type="ECO:0000313" key="3">
    <source>
        <dbReference type="EMBL" id="SEP54346.1"/>
    </source>
</evidence>
<keyword evidence="4" id="KW-1185">Reference proteome</keyword>
<dbReference type="RefSeq" id="WP_091629578.1">
    <property type="nucleotide sequence ID" value="NZ_FOEF01000044.1"/>
</dbReference>
<keyword evidence="1" id="KW-0812">Transmembrane</keyword>